<evidence type="ECO:0000256" key="5">
    <source>
        <dbReference type="ARBA" id="ARBA00023136"/>
    </source>
</evidence>
<keyword evidence="6" id="KW-0653">Protein transport</keyword>
<comment type="similarity">
    <text evidence="6">Belongs to the exbB/tolQ family.</text>
</comment>
<accession>A0A832I072</accession>
<dbReference type="GO" id="GO:0005886">
    <property type="term" value="C:plasma membrane"/>
    <property type="evidence" value="ECO:0007669"/>
    <property type="project" value="UniProtKB-SubCell"/>
</dbReference>
<feature type="transmembrane region" description="Helical" evidence="8">
    <location>
        <begin position="38"/>
        <end position="57"/>
    </location>
</feature>
<dbReference type="PANTHER" id="PTHR30625">
    <property type="entry name" value="PROTEIN TOLQ"/>
    <property type="match status" value="1"/>
</dbReference>
<evidence type="ECO:0000256" key="8">
    <source>
        <dbReference type="SAM" id="Phobius"/>
    </source>
</evidence>
<dbReference type="EMBL" id="DSQF01000002">
    <property type="protein sequence ID" value="HGZ42058.1"/>
    <property type="molecule type" value="Genomic_DNA"/>
</dbReference>
<evidence type="ECO:0000259" key="9">
    <source>
        <dbReference type="Pfam" id="PF01618"/>
    </source>
</evidence>
<reference evidence="10" key="1">
    <citation type="journal article" date="2020" name="mSystems">
        <title>Genome- and Community-Level Interaction Insights into Carbon Utilization and Element Cycling Functions of Hydrothermarchaeota in Hydrothermal Sediment.</title>
        <authorList>
            <person name="Zhou Z."/>
            <person name="Liu Y."/>
            <person name="Xu W."/>
            <person name="Pan J."/>
            <person name="Luo Z.H."/>
            <person name="Li M."/>
        </authorList>
    </citation>
    <scope>NUCLEOTIDE SEQUENCE [LARGE SCALE GENOMIC DNA]</scope>
    <source>
        <strain evidence="10">SpSt-381</strain>
    </source>
</reference>
<name>A0A832I072_UNCEI</name>
<feature type="domain" description="MotA/TolQ/ExbB proton channel" evidence="9">
    <location>
        <begin position="134"/>
        <end position="240"/>
    </location>
</feature>
<evidence type="ECO:0000256" key="2">
    <source>
        <dbReference type="ARBA" id="ARBA00022475"/>
    </source>
</evidence>
<dbReference type="Pfam" id="PF01618">
    <property type="entry name" value="MotA_ExbB"/>
    <property type="match status" value="1"/>
</dbReference>
<dbReference type="PANTHER" id="PTHR30625:SF3">
    <property type="entry name" value="TOL-PAL SYSTEM PROTEIN TOLQ"/>
    <property type="match status" value="1"/>
</dbReference>
<feature type="region of interest" description="Disordered" evidence="7">
    <location>
        <begin position="1"/>
        <end position="22"/>
    </location>
</feature>
<keyword evidence="3 8" id="KW-0812">Transmembrane</keyword>
<keyword evidence="4 8" id="KW-1133">Transmembrane helix</keyword>
<evidence type="ECO:0000256" key="6">
    <source>
        <dbReference type="RuleBase" id="RU004057"/>
    </source>
</evidence>
<dbReference type="GO" id="GO:0017038">
    <property type="term" value="P:protein import"/>
    <property type="evidence" value="ECO:0007669"/>
    <property type="project" value="TreeGrafter"/>
</dbReference>
<comment type="subcellular location">
    <subcellularLocation>
        <location evidence="1">Cell membrane</location>
        <topology evidence="1">Multi-pass membrane protein</topology>
    </subcellularLocation>
    <subcellularLocation>
        <location evidence="6">Membrane</location>
        <topology evidence="6">Multi-pass membrane protein</topology>
    </subcellularLocation>
</comment>
<dbReference type="AlphaFoldDB" id="A0A832I072"/>
<evidence type="ECO:0000256" key="1">
    <source>
        <dbReference type="ARBA" id="ARBA00004651"/>
    </source>
</evidence>
<feature type="transmembrane region" description="Helical" evidence="8">
    <location>
        <begin position="63"/>
        <end position="81"/>
    </location>
</feature>
<evidence type="ECO:0000256" key="3">
    <source>
        <dbReference type="ARBA" id="ARBA00022692"/>
    </source>
</evidence>
<dbReference type="InterPro" id="IPR050790">
    <property type="entry name" value="ExbB/TolQ_transport"/>
</dbReference>
<keyword evidence="6" id="KW-0813">Transport</keyword>
<keyword evidence="2" id="KW-1003">Cell membrane</keyword>
<protein>
    <recommendedName>
        <fullName evidence="9">MotA/TolQ/ExbB proton channel domain-containing protein</fullName>
    </recommendedName>
</protein>
<keyword evidence="5 8" id="KW-0472">Membrane</keyword>
<sequence>MRRPVRNHSPLPDPFDDPAGDVRPDFTRSVKPMVLDAYILQLGGGAGLSVPSLIAHASPFSKAILLLLLGLSVYSWAVIWNRLRLYAAVERADRAFLGAFRRLQPSADFRLVCEQHPQSLIAKVALAGQRSLEAASGVPETTRREYALRAMDRSATDEVARLERHVGFLGTTGSVSPFIGLLGTVWGVMAAFLNIGAQGSATLVVVAPGIAEALIATVVGLAAAIPAVVAYNHLLGRLREFGNATAQFAGEFLDRRPGGP</sequence>
<evidence type="ECO:0000256" key="7">
    <source>
        <dbReference type="SAM" id="MobiDB-lite"/>
    </source>
</evidence>
<organism evidence="10">
    <name type="scientific">Eiseniibacteriota bacterium</name>
    <dbReference type="NCBI Taxonomy" id="2212470"/>
    <lineage>
        <taxon>Bacteria</taxon>
        <taxon>Candidatus Eiseniibacteriota</taxon>
    </lineage>
</organism>
<feature type="transmembrane region" description="Helical" evidence="8">
    <location>
        <begin position="209"/>
        <end position="231"/>
    </location>
</feature>
<comment type="caution">
    <text evidence="10">The sequence shown here is derived from an EMBL/GenBank/DDBJ whole genome shotgun (WGS) entry which is preliminary data.</text>
</comment>
<gene>
    <name evidence="10" type="ORF">ENR23_01300</name>
</gene>
<evidence type="ECO:0000313" key="10">
    <source>
        <dbReference type="EMBL" id="HGZ42058.1"/>
    </source>
</evidence>
<proteinExistence type="inferred from homology"/>
<dbReference type="InterPro" id="IPR002898">
    <property type="entry name" value="MotA_ExbB_proton_chnl"/>
</dbReference>
<evidence type="ECO:0000256" key="4">
    <source>
        <dbReference type="ARBA" id="ARBA00022989"/>
    </source>
</evidence>